<keyword evidence="2" id="KW-0813">Transport</keyword>
<gene>
    <name evidence="6" type="ORF">RM533_07050</name>
</gene>
<dbReference type="InterPro" id="IPR051535">
    <property type="entry name" value="Siderophore_ABC-ATPase"/>
</dbReference>
<keyword evidence="5" id="KW-0472">Membrane</keyword>
<keyword evidence="7" id="KW-1185">Reference proteome</keyword>
<accession>A0ABU2ZHS8</accession>
<dbReference type="PANTHER" id="PTHR42771:SF2">
    <property type="entry name" value="IRON(3+)-HYDROXAMATE IMPORT ATP-BINDING PROTEIN FHUC"/>
    <property type="match status" value="1"/>
</dbReference>
<dbReference type="InterPro" id="IPR027417">
    <property type="entry name" value="P-loop_NTPase"/>
</dbReference>
<protein>
    <submittedName>
        <fullName evidence="6">Uncharacterized protein</fullName>
    </submittedName>
</protein>
<comment type="caution">
    <text evidence="6">The sequence shown here is derived from an EMBL/GenBank/DDBJ whole genome shotgun (WGS) entry which is preliminary data.</text>
</comment>
<dbReference type="Gene3D" id="3.40.50.300">
    <property type="entry name" value="P-loop containing nucleotide triphosphate hydrolases"/>
    <property type="match status" value="1"/>
</dbReference>
<name>A0ABU2ZHS8_9SPHN</name>
<dbReference type="SUPFAM" id="SSF52540">
    <property type="entry name" value="P-loop containing nucleoside triphosphate hydrolases"/>
    <property type="match status" value="1"/>
</dbReference>
<evidence type="ECO:0000313" key="7">
    <source>
        <dbReference type="Proteomes" id="UP001259803"/>
    </source>
</evidence>
<proteinExistence type="predicted"/>
<dbReference type="Proteomes" id="UP001259803">
    <property type="component" value="Unassembled WGS sequence"/>
</dbReference>
<evidence type="ECO:0000256" key="3">
    <source>
        <dbReference type="ARBA" id="ARBA00022475"/>
    </source>
</evidence>
<dbReference type="RefSeq" id="WP_311340521.1">
    <property type="nucleotide sequence ID" value="NZ_JAVRHS010000004.1"/>
</dbReference>
<reference evidence="6 7" key="1">
    <citation type="submission" date="2023-09" db="EMBL/GenBank/DDBJ databases">
        <authorList>
            <person name="Rey-Velasco X."/>
        </authorList>
    </citation>
    <scope>NUCLEOTIDE SEQUENCE [LARGE SCALE GENOMIC DNA]</scope>
    <source>
        <strain evidence="6 7">F390</strain>
    </source>
</reference>
<comment type="subcellular location">
    <subcellularLocation>
        <location evidence="1">Cell membrane</location>
        <topology evidence="1">Peripheral membrane protein</topology>
    </subcellularLocation>
</comment>
<keyword evidence="4" id="KW-0406">Ion transport</keyword>
<dbReference type="EMBL" id="JAVRHS010000004">
    <property type="protein sequence ID" value="MDT0575940.1"/>
    <property type="molecule type" value="Genomic_DNA"/>
</dbReference>
<sequence length="66" mass="7169">MLTVVHDLTLAARYADRLIWMKDGRIVADGTVHNTLKEGRLRDVFGIAARISQSDASLAIHIAGPA</sequence>
<evidence type="ECO:0000256" key="2">
    <source>
        <dbReference type="ARBA" id="ARBA00022448"/>
    </source>
</evidence>
<evidence type="ECO:0000256" key="5">
    <source>
        <dbReference type="ARBA" id="ARBA00023136"/>
    </source>
</evidence>
<evidence type="ECO:0000313" key="6">
    <source>
        <dbReference type="EMBL" id="MDT0575940.1"/>
    </source>
</evidence>
<evidence type="ECO:0000256" key="4">
    <source>
        <dbReference type="ARBA" id="ARBA00023065"/>
    </source>
</evidence>
<dbReference type="PANTHER" id="PTHR42771">
    <property type="entry name" value="IRON(3+)-HYDROXAMATE IMPORT ATP-BINDING PROTEIN FHUC"/>
    <property type="match status" value="1"/>
</dbReference>
<evidence type="ECO:0000256" key="1">
    <source>
        <dbReference type="ARBA" id="ARBA00004202"/>
    </source>
</evidence>
<keyword evidence="3" id="KW-1003">Cell membrane</keyword>
<organism evidence="6 7">
    <name type="scientific">Croceicoccus esteveae</name>
    <dbReference type="NCBI Taxonomy" id="3075597"/>
    <lineage>
        <taxon>Bacteria</taxon>
        <taxon>Pseudomonadati</taxon>
        <taxon>Pseudomonadota</taxon>
        <taxon>Alphaproteobacteria</taxon>
        <taxon>Sphingomonadales</taxon>
        <taxon>Erythrobacteraceae</taxon>
        <taxon>Croceicoccus</taxon>
    </lineage>
</organism>